<dbReference type="SUPFAM" id="SSF117281">
    <property type="entry name" value="Kelch motif"/>
    <property type="match status" value="1"/>
</dbReference>
<sequence>MKPNKVALLDKKESKKTNRKLENFEENKDLDSKEIMFIHEGRILRINLETLSKSESPLYIQERISPFISMCRLPNSEVFCYGNGSGFTFTFNSQGSFRQLWYGRPYYDSGCVYYNGNVYAFGGSSGYRVVNRAYKFSLSKNQWSRLANMPAEFMLCSCAVLQHKIIISCSDGSRVYDPEIDSYTELSPSSQINGLVVYVIRNRGYIFGSGGKIYESGVRNPYNWELSGNVTPLKNTPFGYFGHYKDAFYFLLRDFCLYKFDIQNRHFSKVASFSE</sequence>
<dbReference type="Pfam" id="PF01344">
    <property type="entry name" value="Kelch_1"/>
    <property type="match status" value="1"/>
</dbReference>
<dbReference type="Gene3D" id="2.120.10.80">
    <property type="entry name" value="Kelch-type beta propeller"/>
    <property type="match status" value="1"/>
</dbReference>
<comment type="caution">
    <text evidence="1">The sequence shown here is derived from an EMBL/GenBank/DDBJ whole genome shotgun (WGS) entry which is preliminary data.</text>
</comment>
<dbReference type="Proteomes" id="UP001162131">
    <property type="component" value="Unassembled WGS sequence"/>
</dbReference>
<evidence type="ECO:0000313" key="2">
    <source>
        <dbReference type="Proteomes" id="UP001162131"/>
    </source>
</evidence>
<accession>A0AAU9JI96</accession>
<name>A0AAU9JI96_9CILI</name>
<protein>
    <submittedName>
        <fullName evidence="1">Uncharacterized protein</fullName>
    </submittedName>
</protein>
<proteinExistence type="predicted"/>
<gene>
    <name evidence="1" type="ORF">BSTOLATCC_MIC41878</name>
</gene>
<dbReference type="InterPro" id="IPR006652">
    <property type="entry name" value="Kelch_1"/>
</dbReference>
<organism evidence="1 2">
    <name type="scientific">Blepharisma stoltei</name>
    <dbReference type="NCBI Taxonomy" id="1481888"/>
    <lineage>
        <taxon>Eukaryota</taxon>
        <taxon>Sar</taxon>
        <taxon>Alveolata</taxon>
        <taxon>Ciliophora</taxon>
        <taxon>Postciliodesmatophora</taxon>
        <taxon>Heterotrichea</taxon>
        <taxon>Heterotrichida</taxon>
        <taxon>Blepharismidae</taxon>
        <taxon>Blepharisma</taxon>
    </lineage>
</organism>
<dbReference type="InterPro" id="IPR015915">
    <property type="entry name" value="Kelch-typ_b-propeller"/>
</dbReference>
<evidence type="ECO:0000313" key="1">
    <source>
        <dbReference type="EMBL" id="CAG9326604.1"/>
    </source>
</evidence>
<dbReference type="EMBL" id="CAJZBQ010000041">
    <property type="protein sequence ID" value="CAG9326604.1"/>
    <property type="molecule type" value="Genomic_DNA"/>
</dbReference>
<reference evidence="1" key="1">
    <citation type="submission" date="2021-09" db="EMBL/GenBank/DDBJ databases">
        <authorList>
            <consortium name="AG Swart"/>
            <person name="Singh M."/>
            <person name="Singh A."/>
            <person name="Seah K."/>
            <person name="Emmerich C."/>
        </authorList>
    </citation>
    <scope>NUCLEOTIDE SEQUENCE</scope>
    <source>
        <strain evidence="1">ATCC30299</strain>
    </source>
</reference>
<dbReference type="SMART" id="SM00612">
    <property type="entry name" value="Kelch"/>
    <property type="match status" value="1"/>
</dbReference>
<keyword evidence="2" id="KW-1185">Reference proteome</keyword>
<dbReference type="AlphaFoldDB" id="A0AAU9JI96"/>